<dbReference type="Proteomes" id="UP000009881">
    <property type="component" value="Unassembled WGS sequence"/>
</dbReference>
<keyword evidence="2" id="KW-1185">Reference proteome</keyword>
<evidence type="ECO:0000313" key="1">
    <source>
        <dbReference type="EMBL" id="EKV31320.1"/>
    </source>
</evidence>
<dbReference type="AlphaFoldDB" id="K9GZB1"/>
<proteinExistence type="predicted"/>
<evidence type="ECO:0000313" key="2">
    <source>
        <dbReference type="Proteomes" id="UP000009881"/>
    </source>
</evidence>
<protein>
    <submittedName>
        <fullName evidence="1">Uncharacterized protein</fullName>
    </submittedName>
</protein>
<accession>K9GZB1</accession>
<gene>
    <name evidence="1" type="ORF">C882_3693</name>
</gene>
<comment type="caution">
    <text evidence="1">The sequence shown here is derived from an EMBL/GenBank/DDBJ whole genome shotgun (WGS) entry which is preliminary data.</text>
</comment>
<dbReference type="RefSeq" id="WP_009539801.1">
    <property type="nucleotide sequence ID" value="NZ_ANHY01000006.1"/>
</dbReference>
<dbReference type="eggNOG" id="ENOG50332Z7">
    <property type="taxonomic scope" value="Bacteria"/>
</dbReference>
<dbReference type="EMBL" id="ANHY01000006">
    <property type="protein sequence ID" value="EKV31320.1"/>
    <property type="molecule type" value="Genomic_DNA"/>
</dbReference>
<dbReference type="OrthoDB" id="7632078at2"/>
<dbReference type="PATRIC" id="fig|1238182.3.peg.1356"/>
<name>K9GZB1_9PROT</name>
<organism evidence="1 2">
    <name type="scientific">Caenispirillum salinarum AK4</name>
    <dbReference type="NCBI Taxonomy" id="1238182"/>
    <lineage>
        <taxon>Bacteria</taxon>
        <taxon>Pseudomonadati</taxon>
        <taxon>Pseudomonadota</taxon>
        <taxon>Alphaproteobacteria</taxon>
        <taxon>Rhodospirillales</taxon>
        <taxon>Novispirillaceae</taxon>
        <taxon>Caenispirillum</taxon>
    </lineage>
</organism>
<reference evidence="1 2" key="1">
    <citation type="journal article" date="2013" name="Genome Announc.">
        <title>Draft Genome Sequence of an Alphaproteobacterium, Caenispirillum salinarum AK4(T), Isolated from a Solar Saltern.</title>
        <authorList>
            <person name="Khatri I."/>
            <person name="Singh A."/>
            <person name="Korpole S."/>
            <person name="Pinnaka A.K."/>
            <person name="Subramanian S."/>
        </authorList>
    </citation>
    <scope>NUCLEOTIDE SEQUENCE [LARGE SCALE GENOMIC DNA]</scope>
    <source>
        <strain evidence="1 2">AK4</strain>
    </source>
</reference>
<sequence length="86" mass="9511">MTAAQHRWLARGLAQPGGKLPLFDRNGRKVNAAMIRRCIDKGLAEPWFANPLKPDWLVCKLTPLGRASVRAAGTPPEAAPDDFYDR</sequence>